<dbReference type="EMBL" id="QEAN01000038">
    <property type="protein sequence ID" value="TPX52346.1"/>
    <property type="molecule type" value="Genomic_DNA"/>
</dbReference>
<protein>
    <recommendedName>
        <fullName evidence="6">4-hydroxy-3-methoxy-5-polyprenylbenzoate decarboxylase</fullName>
    </recommendedName>
</protein>
<evidence type="ECO:0000313" key="10">
    <source>
        <dbReference type="Proteomes" id="UP000317494"/>
    </source>
</evidence>
<dbReference type="GO" id="GO:0008270">
    <property type="term" value="F:zinc ion binding"/>
    <property type="evidence" value="ECO:0007669"/>
    <property type="project" value="UniProtKB-UniRule"/>
</dbReference>
<dbReference type="GO" id="GO:0031314">
    <property type="term" value="C:extrinsic component of mitochondrial inner membrane"/>
    <property type="evidence" value="ECO:0007669"/>
    <property type="project" value="UniProtKB-UniRule"/>
</dbReference>
<comment type="similarity">
    <text evidence="7">Belongs to the COQ4 family.</text>
</comment>
<dbReference type="Proteomes" id="UP000320475">
    <property type="component" value="Unassembled WGS sequence"/>
</dbReference>
<keyword evidence="2 7" id="KW-0999">Mitochondrion inner membrane</keyword>
<keyword evidence="7" id="KW-0479">Metal-binding</keyword>
<evidence type="ECO:0000256" key="2">
    <source>
        <dbReference type="ARBA" id="ARBA00022792"/>
    </source>
</evidence>
<keyword evidence="3 7" id="KW-0496">Mitochondrion</keyword>
<evidence type="ECO:0000256" key="7">
    <source>
        <dbReference type="HAMAP-Rule" id="MF_03111"/>
    </source>
</evidence>
<evidence type="ECO:0000313" key="11">
    <source>
        <dbReference type="Proteomes" id="UP000320475"/>
    </source>
</evidence>
<dbReference type="STRING" id="286115.A0A507DEG4"/>
<dbReference type="VEuPathDB" id="FungiDB:SeMB42_g01466"/>
<dbReference type="InterPro" id="IPR007715">
    <property type="entry name" value="Coq4"/>
</dbReference>
<keyword evidence="1 7" id="KW-0831">Ubiquinone biosynthesis</keyword>
<evidence type="ECO:0000313" key="8">
    <source>
        <dbReference type="EMBL" id="TPX49926.1"/>
    </source>
</evidence>
<dbReference type="EMBL" id="QEAM01000025">
    <property type="protein sequence ID" value="TPX49926.1"/>
    <property type="molecule type" value="Genomic_DNA"/>
</dbReference>
<organism evidence="8 11">
    <name type="scientific">Synchytrium endobioticum</name>
    <dbReference type="NCBI Taxonomy" id="286115"/>
    <lineage>
        <taxon>Eukaryota</taxon>
        <taxon>Fungi</taxon>
        <taxon>Fungi incertae sedis</taxon>
        <taxon>Chytridiomycota</taxon>
        <taxon>Chytridiomycota incertae sedis</taxon>
        <taxon>Chytridiomycetes</taxon>
        <taxon>Synchytriales</taxon>
        <taxon>Synchytriaceae</taxon>
        <taxon>Synchytrium</taxon>
    </lineage>
</organism>
<keyword evidence="4 7" id="KW-0472">Membrane</keyword>
<feature type="binding site" evidence="7">
    <location>
        <position position="174"/>
    </location>
    <ligand>
        <name>Zn(2+)</name>
        <dbReference type="ChEBI" id="CHEBI:29105"/>
    </ligand>
</feature>
<proteinExistence type="inferred from homology"/>
<dbReference type="HAMAP" id="MF_03111">
    <property type="entry name" value="Coq4"/>
    <property type="match status" value="1"/>
</dbReference>
<dbReference type="GO" id="GO:0120539">
    <property type="term" value="F:4-hydroxy-3-methoxy-5-polyprenylbenzoate decarboxylase activity"/>
    <property type="evidence" value="ECO:0007669"/>
    <property type="project" value="UniProtKB-EC"/>
</dbReference>
<feature type="binding site" evidence="7">
    <location>
        <position position="178"/>
    </location>
    <ligand>
        <name>Zn(2+)</name>
        <dbReference type="ChEBI" id="CHEBI:29105"/>
    </ligand>
</feature>
<dbReference type="InterPro" id="IPR027540">
    <property type="entry name" value="Coq4_euk"/>
</dbReference>
<keyword evidence="7" id="KW-0862">Zinc</keyword>
<evidence type="ECO:0000256" key="5">
    <source>
        <dbReference type="ARBA" id="ARBA00023239"/>
    </source>
</evidence>
<feature type="binding site" evidence="7">
    <location>
        <position position="190"/>
    </location>
    <ligand>
        <name>Zn(2+)</name>
        <dbReference type="ChEBI" id="CHEBI:29105"/>
    </ligand>
</feature>
<comment type="cofactor">
    <cofactor evidence="7">
        <name>Zn(2+)</name>
        <dbReference type="ChEBI" id="CHEBI:29105"/>
    </cofactor>
</comment>
<comment type="function">
    <text evidence="7">Lyase that catalyzes the C1-decarboxylation of 4-hydroxy-3-methoxy-5-(all-trans-polyprenyl)benzoic acid into 2-methoxy-6-(all-trans-polyprenyl)phenol during ubiquinone biosynthesis.</text>
</comment>
<dbReference type="Proteomes" id="UP000317494">
    <property type="component" value="Unassembled WGS sequence"/>
</dbReference>
<dbReference type="Pfam" id="PF05019">
    <property type="entry name" value="Coq4"/>
    <property type="match status" value="1"/>
</dbReference>
<evidence type="ECO:0000313" key="9">
    <source>
        <dbReference type="EMBL" id="TPX52346.1"/>
    </source>
</evidence>
<sequence length="415" mass="47860">MLFRLYLTEIRRHLTHTAMSTRRWPTRPIPTSFGPYHMHSSTVRCYSQETPPARDLSFLASIQVAVTSAFAAFRDPTRQDMVAALGESTGPPFLSQMRNRMLIDPIGRKILRIQPIINTFTLPSSLSSLPHNTFGYHYANFLSSHSVSPDTRAPVRYLSNPELNYVMTRYRQIHDFWHTLLGLGISVEEELALKWFELVQTGLPVCALSSFVGPLRLNNDERERLFRTYVPWAIQCASNSRFMMNVMYEELFERDLDEPKPKRTPRFKITELEKNQKKHLIPGPYRWSIVPHKSFGDGYVFPKGVGPKATNKAIRAAFMKNPSKGRLLDEVFLLPLKMLAKSRYVLDDSPRRYVRTSSFLTNGLVFSMLWIYTTCKPPPLDRKVEDAINLPNKNKTLRLSHKKAWIIRLDLGAIT</sequence>
<comment type="catalytic activity">
    <reaction evidence="7">
        <text>a 4-hydroxy-3-methoxy-5-(all-trans-polyprenyl)benzoate + H(+) = a 2-methoxy-6-(all-trans-polyprenyl)phenol + CO2</text>
        <dbReference type="Rhea" id="RHEA:81179"/>
        <dbReference type="Rhea" id="RHEA-COMP:9551"/>
        <dbReference type="Rhea" id="RHEA-COMP:10931"/>
        <dbReference type="ChEBI" id="CHEBI:15378"/>
        <dbReference type="ChEBI" id="CHEBI:16526"/>
        <dbReference type="ChEBI" id="CHEBI:62731"/>
        <dbReference type="ChEBI" id="CHEBI:84443"/>
        <dbReference type="EC" id="4.1.1.130"/>
    </reaction>
</comment>
<evidence type="ECO:0000256" key="6">
    <source>
        <dbReference type="ARBA" id="ARBA00081568"/>
    </source>
</evidence>
<feature type="binding site" evidence="7">
    <location>
        <position position="175"/>
    </location>
    <ligand>
        <name>Zn(2+)</name>
        <dbReference type="ChEBI" id="CHEBI:29105"/>
    </ligand>
</feature>
<keyword evidence="5 7" id="KW-0456">Lyase</keyword>
<dbReference type="UniPathway" id="UPA00232"/>
<evidence type="ECO:0000256" key="3">
    <source>
        <dbReference type="ARBA" id="ARBA00023128"/>
    </source>
</evidence>
<name>A0A507DEG4_9FUNG</name>
<evidence type="ECO:0000256" key="4">
    <source>
        <dbReference type="ARBA" id="ARBA00023136"/>
    </source>
</evidence>
<dbReference type="PANTHER" id="PTHR12922">
    <property type="entry name" value="UBIQUINONE BIOSYNTHESIS PROTEIN"/>
    <property type="match status" value="1"/>
</dbReference>
<comment type="subcellular location">
    <subcellularLocation>
        <location evidence="7">Mitochondrion inner membrane</location>
        <topology evidence="7">Peripheral membrane protein</topology>
        <orientation evidence="7">Matrix side</orientation>
    </subcellularLocation>
</comment>
<comment type="pathway">
    <text evidence="7">Cofactor biosynthesis; ubiquinone biosynthesis.</text>
</comment>
<accession>A0A507DEG4</accession>
<dbReference type="PANTHER" id="PTHR12922:SF7">
    <property type="entry name" value="UBIQUINONE BIOSYNTHESIS PROTEIN COQ4 HOMOLOG, MITOCHONDRIAL"/>
    <property type="match status" value="1"/>
</dbReference>
<reference evidence="10 11" key="1">
    <citation type="journal article" date="2019" name="Sci. Rep.">
        <title>Comparative genomics of chytrid fungi reveal insights into the obligate biotrophic and pathogenic lifestyle of Synchytrium endobioticum.</title>
        <authorList>
            <person name="van de Vossenberg B.T.L.H."/>
            <person name="Warris S."/>
            <person name="Nguyen H.D.T."/>
            <person name="van Gent-Pelzer M.P.E."/>
            <person name="Joly D.L."/>
            <person name="van de Geest H.C."/>
            <person name="Bonants P.J.M."/>
            <person name="Smith D.S."/>
            <person name="Levesque C.A."/>
            <person name="van der Lee T.A.J."/>
        </authorList>
    </citation>
    <scope>NUCLEOTIDE SEQUENCE [LARGE SCALE GENOMIC DNA]</scope>
    <source>
        <strain evidence="8 11">LEV6574</strain>
        <strain evidence="9 10">MB42</strain>
    </source>
</reference>
<comment type="caution">
    <text evidence="8">The sequence shown here is derived from an EMBL/GenBank/DDBJ whole genome shotgun (WGS) entry which is preliminary data.</text>
</comment>
<evidence type="ECO:0000256" key="1">
    <source>
        <dbReference type="ARBA" id="ARBA00022688"/>
    </source>
</evidence>
<gene>
    <name evidence="7" type="primary">COQ4</name>
    <name evidence="8" type="ORF">SeLEV6574_g01207</name>
    <name evidence="9" type="ORF">SeMB42_g01466</name>
</gene>
<keyword evidence="10" id="KW-1185">Reference proteome</keyword>
<dbReference type="AlphaFoldDB" id="A0A507DEG4"/>
<dbReference type="OrthoDB" id="4249at2759"/>
<comment type="subunit">
    <text evidence="7">Component of a multi-subunit COQ enzyme complex, composed of at least COQ3, COQ4, COQ5, COQ6, COQ7 and COQ9.</text>
</comment>